<dbReference type="AlphaFoldDB" id="A0A926I9S0"/>
<sequence>MSLKKQLIKNYIKMQLLSNMPGELHIRMANLSNLSKDYVEFAPYVYDAIKLLNGINDIQVNFTTGEVVILYSQVLRPEQIIRWINIIIDTAIDYMDFIAAKWESDRQQVIQTLNQTLINKLQKVY</sequence>
<dbReference type="Proteomes" id="UP000655830">
    <property type="component" value="Unassembled WGS sequence"/>
</dbReference>
<dbReference type="EMBL" id="JACRSY010000016">
    <property type="protein sequence ID" value="MBC8580085.1"/>
    <property type="molecule type" value="Genomic_DNA"/>
</dbReference>
<proteinExistence type="predicted"/>
<dbReference type="RefSeq" id="WP_249332960.1">
    <property type="nucleotide sequence ID" value="NZ_JACRSY010000016.1"/>
</dbReference>
<reference evidence="1" key="1">
    <citation type="submission" date="2020-08" db="EMBL/GenBank/DDBJ databases">
        <title>Genome public.</title>
        <authorList>
            <person name="Liu C."/>
            <person name="Sun Q."/>
        </authorList>
    </citation>
    <scope>NUCLEOTIDE SEQUENCE</scope>
    <source>
        <strain evidence="1">NSJ-12</strain>
    </source>
</reference>
<accession>A0A926I9S0</accession>
<evidence type="ECO:0000313" key="2">
    <source>
        <dbReference type="Proteomes" id="UP000655830"/>
    </source>
</evidence>
<organism evidence="1 2">
    <name type="scientific">Zhenhengia yiwuensis</name>
    <dbReference type="NCBI Taxonomy" id="2763666"/>
    <lineage>
        <taxon>Bacteria</taxon>
        <taxon>Bacillati</taxon>
        <taxon>Bacillota</taxon>
        <taxon>Clostridia</taxon>
        <taxon>Lachnospirales</taxon>
        <taxon>Lachnospiraceae</taxon>
        <taxon>Zhenhengia</taxon>
    </lineage>
</organism>
<name>A0A926I9S0_9FIRM</name>
<keyword evidence="2" id="KW-1185">Reference proteome</keyword>
<protein>
    <submittedName>
        <fullName evidence="1">Uncharacterized protein</fullName>
    </submittedName>
</protein>
<gene>
    <name evidence="1" type="ORF">H8718_11185</name>
</gene>
<comment type="caution">
    <text evidence="1">The sequence shown here is derived from an EMBL/GenBank/DDBJ whole genome shotgun (WGS) entry which is preliminary data.</text>
</comment>
<evidence type="ECO:0000313" key="1">
    <source>
        <dbReference type="EMBL" id="MBC8580085.1"/>
    </source>
</evidence>